<dbReference type="Gene3D" id="3.40.50.720">
    <property type="entry name" value="NAD(P)-binding Rossmann-like Domain"/>
    <property type="match status" value="3"/>
</dbReference>
<evidence type="ECO:0000313" key="7">
    <source>
        <dbReference type="EMBL" id="CAI8046932.1"/>
    </source>
</evidence>
<proteinExistence type="inferred from homology"/>
<dbReference type="PANTHER" id="PTHR42789:SF1">
    <property type="entry name" value="D-ISOMER SPECIFIC 2-HYDROXYACID DEHYDROGENASE FAMILY PROTEIN (AFU_ORTHOLOGUE AFUA_6G10090)"/>
    <property type="match status" value="1"/>
</dbReference>
<evidence type="ECO:0000256" key="1">
    <source>
        <dbReference type="ARBA" id="ARBA00005854"/>
    </source>
</evidence>
<dbReference type="CDD" id="cd12169">
    <property type="entry name" value="PGDH_like_1"/>
    <property type="match status" value="1"/>
</dbReference>
<dbReference type="InterPro" id="IPR036291">
    <property type="entry name" value="NAD(P)-bd_dom_sf"/>
</dbReference>
<feature type="domain" description="D-isomer specific 2-hydroxyacid dehydrogenase NAD-binding" evidence="6">
    <location>
        <begin position="274"/>
        <end position="326"/>
    </location>
</feature>
<dbReference type="AlphaFoldDB" id="A0AA35XDL9"/>
<sequence length="370" mass="39930">MTYEEMLQTKVAFGTGERLIDRFAELREELGLDGIVSELNAGGLIPEEGTRGGRTLVRPLSFGKEDPAMRIAVLDDYQSVAESLADWSQLPTGTQVEFFSGHLTSEDALASRLADFDVVMGMRERTPFPRALLERLPRLRLLVTTGRRNASFDIDAATDLGIAVCGTDGAGEGPAELTWGLILGIVRQIPLEDRLSREGKWGTTVGVGLKGKTIGLLGLGHIGSLVARVANAFDMNVIAWSQNLTAARATECGATLGGKGRALSGFRHLVRPPCAQGPIVNEVALVDALHRRAIAGAALDTFDVEPLPENHPLLQLDNTLICPHLGYVTDDSYRAMYAGVIEDIRAFASGEPVRVINEPVLNTTQFRGFQ</sequence>
<dbReference type="Pfam" id="PF00389">
    <property type="entry name" value="2-Hacid_dh"/>
    <property type="match status" value="1"/>
</dbReference>
<dbReference type="Proteomes" id="UP001174909">
    <property type="component" value="Unassembled WGS sequence"/>
</dbReference>
<dbReference type="GO" id="GO:0016616">
    <property type="term" value="F:oxidoreductase activity, acting on the CH-OH group of donors, NAD or NADP as acceptor"/>
    <property type="evidence" value="ECO:0007669"/>
    <property type="project" value="InterPro"/>
</dbReference>
<gene>
    <name evidence="7" type="ORF">GBAR_LOCUS25952</name>
</gene>
<keyword evidence="3" id="KW-0520">NAD</keyword>
<evidence type="ECO:0000256" key="2">
    <source>
        <dbReference type="ARBA" id="ARBA00023002"/>
    </source>
</evidence>
<evidence type="ECO:0000259" key="5">
    <source>
        <dbReference type="Pfam" id="PF00389"/>
    </source>
</evidence>
<evidence type="ECO:0000256" key="3">
    <source>
        <dbReference type="ARBA" id="ARBA00023027"/>
    </source>
</evidence>
<evidence type="ECO:0000256" key="4">
    <source>
        <dbReference type="RuleBase" id="RU003719"/>
    </source>
</evidence>
<comment type="caution">
    <text evidence="7">The sequence shown here is derived from an EMBL/GenBank/DDBJ whole genome shotgun (WGS) entry which is preliminary data.</text>
</comment>
<keyword evidence="8" id="KW-1185">Reference proteome</keyword>
<feature type="domain" description="D-isomer specific 2-hydroxyacid dehydrogenase catalytic" evidence="5">
    <location>
        <begin position="81"/>
        <end position="354"/>
    </location>
</feature>
<feature type="domain" description="D-isomer specific 2-hydroxyacid dehydrogenase NAD-binding" evidence="6">
    <location>
        <begin position="180"/>
        <end position="249"/>
    </location>
</feature>
<dbReference type="SUPFAM" id="SSF51735">
    <property type="entry name" value="NAD(P)-binding Rossmann-fold domains"/>
    <property type="match status" value="1"/>
</dbReference>
<name>A0AA35XDL9_GEOBA</name>
<dbReference type="GO" id="GO:0051287">
    <property type="term" value="F:NAD binding"/>
    <property type="evidence" value="ECO:0007669"/>
    <property type="project" value="InterPro"/>
</dbReference>
<protein>
    <submittedName>
        <fullName evidence="7">D-3-phosphoglycerate dehydrogenase</fullName>
    </submittedName>
</protein>
<dbReference type="InterPro" id="IPR006140">
    <property type="entry name" value="D-isomer_DH_NAD-bd"/>
</dbReference>
<dbReference type="Pfam" id="PF02826">
    <property type="entry name" value="2-Hacid_dh_C"/>
    <property type="match status" value="2"/>
</dbReference>
<dbReference type="InterPro" id="IPR006139">
    <property type="entry name" value="D-isomer_2_OHA_DH_cat_dom"/>
</dbReference>
<keyword evidence="2 4" id="KW-0560">Oxidoreductase</keyword>
<accession>A0AA35XDL9</accession>
<organism evidence="7 8">
    <name type="scientific">Geodia barretti</name>
    <name type="common">Barrett's horny sponge</name>
    <dbReference type="NCBI Taxonomy" id="519541"/>
    <lineage>
        <taxon>Eukaryota</taxon>
        <taxon>Metazoa</taxon>
        <taxon>Porifera</taxon>
        <taxon>Demospongiae</taxon>
        <taxon>Heteroscleromorpha</taxon>
        <taxon>Tetractinellida</taxon>
        <taxon>Astrophorina</taxon>
        <taxon>Geodiidae</taxon>
        <taxon>Geodia</taxon>
    </lineage>
</organism>
<comment type="similarity">
    <text evidence="1 4">Belongs to the D-isomer specific 2-hydroxyacid dehydrogenase family.</text>
</comment>
<reference evidence="7" key="1">
    <citation type="submission" date="2023-03" db="EMBL/GenBank/DDBJ databases">
        <authorList>
            <person name="Steffen K."/>
            <person name="Cardenas P."/>
        </authorList>
    </citation>
    <scope>NUCLEOTIDE SEQUENCE</scope>
</reference>
<evidence type="ECO:0000313" key="8">
    <source>
        <dbReference type="Proteomes" id="UP001174909"/>
    </source>
</evidence>
<dbReference type="EMBL" id="CASHTH010003597">
    <property type="protein sequence ID" value="CAI8046932.1"/>
    <property type="molecule type" value="Genomic_DNA"/>
</dbReference>
<dbReference type="PANTHER" id="PTHR42789">
    <property type="entry name" value="D-ISOMER SPECIFIC 2-HYDROXYACID DEHYDROGENASE FAMILY PROTEIN (AFU_ORTHOLOGUE AFUA_6G10090)"/>
    <property type="match status" value="1"/>
</dbReference>
<dbReference type="SUPFAM" id="SSF52283">
    <property type="entry name" value="Formate/glycerate dehydrogenase catalytic domain-like"/>
    <property type="match status" value="1"/>
</dbReference>
<evidence type="ECO:0000259" key="6">
    <source>
        <dbReference type="Pfam" id="PF02826"/>
    </source>
</evidence>
<dbReference type="InterPro" id="IPR050857">
    <property type="entry name" value="D-2-hydroxyacid_DH"/>
</dbReference>